<reference evidence="1" key="1">
    <citation type="submission" date="2018-05" db="EMBL/GenBank/DDBJ databases">
        <authorList>
            <person name="Lanie J.A."/>
            <person name="Ng W.-L."/>
            <person name="Kazmierczak K.M."/>
            <person name="Andrzejewski T.M."/>
            <person name="Davidsen T.M."/>
            <person name="Wayne K.J."/>
            <person name="Tettelin H."/>
            <person name="Glass J.I."/>
            <person name="Rusch D."/>
            <person name="Podicherti R."/>
            <person name="Tsui H.-C.T."/>
            <person name="Winkler M.E."/>
        </authorList>
    </citation>
    <scope>NUCLEOTIDE SEQUENCE</scope>
</reference>
<gene>
    <name evidence="1" type="ORF">METZ01_LOCUS34431</name>
</gene>
<dbReference type="InterPro" id="IPR011047">
    <property type="entry name" value="Quinoprotein_ADH-like_sf"/>
</dbReference>
<dbReference type="AlphaFoldDB" id="A0A381QUW1"/>
<organism evidence="1">
    <name type="scientific">marine metagenome</name>
    <dbReference type="NCBI Taxonomy" id="408172"/>
    <lineage>
        <taxon>unclassified sequences</taxon>
        <taxon>metagenomes</taxon>
        <taxon>ecological metagenomes</taxon>
    </lineage>
</organism>
<protein>
    <submittedName>
        <fullName evidence="1">Uncharacterized protein</fullName>
    </submittedName>
</protein>
<sequence length="90" mass="9842">MFITWSNCAVTPAPETLVRRATKTLILEATPTGSSSDVVSDARPNHEHCGGCNTNLRWLFKIWNDMFSSPAISNGVVYIGSDDGHVYALE</sequence>
<dbReference type="SUPFAM" id="SSF50998">
    <property type="entry name" value="Quinoprotein alcohol dehydrogenase-like"/>
    <property type="match status" value="1"/>
</dbReference>
<dbReference type="EMBL" id="UINC01001473">
    <property type="protein sequence ID" value="SUZ81577.1"/>
    <property type="molecule type" value="Genomic_DNA"/>
</dbReference>
<name>A0A381QUW1_9ZZZZ</name>
<dbReference type="Gene3D" id="2.40.10.480">
    <property type="match status" value="1"/>
</dbReference>
<accession>A0A381QUW1</accession>
<proteinExistence type="predicted"/>
<evidence type="ECO:0000313" key="1">
    <source>
        <dbReference type="EMBL" id="SUZ81577.1"/>
    </source>
</evidence>